<keyword evidence="4" id="KW-1003">Cell membrane</keyword>
<comment type="subcellular location">
    <subcellularLocation>
        <location evidence="1">Cell membrane</location>
        <topology evidence="1">Multi-pass membrane protein</topology>
    </subcellularLocation>
</comment>
<dbReference type="Gene3D" id="1.10.3470.10">
    <property type="entry name" value="ABC transporter involved in vitamin B12 uptake, BtuC"/>
    <property type="match status" value="1"/>
</dbReference>
<dbReference type="PANTHER" id="PTHR30472:SF25">
    <property type="entry name" value="ABC TRANSPORTER PERMEASE PROTEIN MJ0876-RELATED"/>
    <property type="match status" value="1"/>
</dbReference>
<dbReference type="FunFam" id="1.10.3470.10:FF:000001">
    <property type="entry name" value="Vitamin B12 ABC transporter permease BtuC"/>
    <property type="match status" value="1"/>
</dbReference>
<dbReference type="InterPro" id="IPR000522">
    <property type="entry name" value="ABC_transptr_permease_BtuC"/>
</dbReference>
<proteinExistence type="inferred from homology"/>
<comment type="similarity">
    <text evidence="2">Belongs to the binding-protein-dependent transport system permease family. FecCD subfamily.</text>
</comment>
<dbReference type="GO" id="GO:0005886">
    <property type="term" value="C:plasma membrane"/>
    <property type="evidence" value="ECO:0007669"/>
    <property type="project" value="UniProtKB-SubCell"/>
</dbReference>
<organism evidence="9 10">
    <name type="scientific">Candidatus Methanomassiliicoccus intestinalis</name>
    <dbReference type="NCBI Taxonomy" id="1406512"/>
    <lineage>
        <taxon>Archaea</taxon>
        <taxon>Methanobacteriati</taxon>
        <taxon>Thermoplasmatota</taxon>
        <taxon>Thermoplasmata</taxon>
        <taxon>Methanomassiliicoccales</taxon>
        <taxon>Methanomassiliicoccaceae</taxon>
        <taxon>Methanomassiliicoccus</taxon>
    </lineage>
</organism>
<feature type="transmembrane region" description="Helical" evidence="8">
    <location>
        <begin position="301"/>
        <end position="319"/>
    </location>
</feature>
<dbReference type="Proteomes" id="UP000752814">
    <property type="component" value="Unassembled WGS sequence"/>
</dbReference>
<evidence type="ECO:0000256" key="5">
    <source>
        <dbReference type="ARBA" id="ARBA00022692"/>
    </source>
</evidence>
<feature type="transmembrane region" description="Helical" evidence="8">
    <location>
        <begin position="216"/>
        <end position="235"/>
    </location>
</feature>
<sequence>MEKSGIEKFKEHNRKKFLVLLVLAALIVILSLVVLKINSDLDSFSDLLNILFNKGDPSNDDLDSILVWDLSIPRVISAILAGFALGISGTVMQCVLKNPLGSPYTLGVSNAAAFGASIGIVLLGGGIITGQSMATITINNPYTVAISAFIWSMIATGVIILLVKVTKVSPETMVLAGVALSSIFSAGISFLQYMYNEYALSTIVFWQFGSMGKATWDELALIFIISLVIIIYFLYNRLDYNALDVGDDVASSLGVNVNRLRLVSLFAAALLTAIIVSFMGIVAFIGLLGPHIVRRLIGNDHRYLLLGSMFMGALILLVSDCIGQNLMDFTLPVGIITSFLGGPLFLYLLIRGYRKKKLDIRKLISSRGGSK</sequence>
<dbReference type="RefSeq" id="WP_400195072.1">
    <property type="nucleotide sequence ID" value="NZ_CAYAYE010000021.1"/>
</dbReference>
<evidence type="ECO:0000256" key="8">
    <source>
        <dbReference type="SAM" id="Phobius"/>
    </source>
</evidence>
<feature type="transmembrane region" description="Helical" evidence="8">
    <location>
        <begin position="331"/>
        <end position="350"/>
    </location>
</feature>
<name>A0A8J8PG55_9ARCH</name>
<keyword evidence="6 8" id="KW-1133">Transmembrane helix</keyword>
<feature type="transmembrane region" description="Helical" evidence="8">
    <location>
        <begin position="111"/>
        <end position="130"/>
    </location>
</feature>
<evidence type="ECO:0000256" key="2">
    <source>
        <dbReference type="ARBA" id="ARBA00007935"/>
    </source>
</evidence>
<keyword evidence="5 8" id="KW-0812">Transmembrane</keyword>
<feature type="transmembrane region" description="Helical" evidence="8">
    <location>
        <begin position="262"/>
        <end position="289"/>
    </location>
</feature>
<feature type="transmembrane region" description="Helical" evidence="8">
    <location>
        <begin position="174"/>
        <end position="195"/>
    </location>
</feature>
<feature type="transmembrane region" description="Helical" evidence="8">
    <location>
        <begin position="142"/>
        <end position="162"/>
    </location>
</feature>
<evidence type="ECO:0000256" key="4">
    <source>
        <dbReference type="ARBA" id="ARBA00022475"/>
    </source>
</evidence>
<reference evidence="9" key="1">
    <citation type="submission" date="2016-03" db="EMBL/GenBank/DDBJ databases">
        <authorList>
            <person name="Borrel G."/>
            <person name="Mccann A."/>
            <person name="O'Toole P.W."/>
        </authorList>
    </citation>
    <scope>NUCLEOTIDE SEQUENCE</scope>
    <source>
        <strain evidence="9">183</strain>
    </source>
</reference>
<accession>A0A8J8PG55</accession>
<comment type="caution">
    <text evidence="9">The sequence shown here is derived from an EMBL/GenBank/DDBJ whole genome shotgun (WGS) entry which is preliminary data.</text>
</comment>
<keyword evidence="3" id="KW-0813">Transport</keyword>
<evidence type="ECO:0000256" key="1">
    <source>
        <dbReference type="ARBA" id="ARBA00004651"/>
    </source>
</evidence>
<evidence type="ECO:0000313" key="9">
    <source>
        <dbReference type="EMBL" id="TQS81261.1"/>
    </source>
</evidence>
<feature type="transmembrane region" description="Helical" evidence="8">
    <location>
        <begin position="17"/>
        <end position="37"/>
    </location>
</feature>
<evidence type="ECO:0000256" key="3">
    <source>
        <dbReference type="ARBA" id="ARBA00022448"/>
    </source>
</evidence>
<dbReference type="GO" id="GO:0022857">
    <property type="term" value="F:transmembrane transporter activity"/>
    <property type="evidence" value="ECO:0007669"/>
    <property type="project" value="InterPro"/>
</dbReference>
<dbReference type="SUPFAM" id="SSF81345">
    <property type="entry name" value="ABC transporter involved in vitamin B12 uptake, BtuC"/>
    <property type="match status" value="1"/>
</dbReference>
<dbReference type="AlphaFoldDB" id="A0A8J8PG55"/>
<evidence type="ECO:0000256" key="7">
    <source>
        <dbReference type="ARBA" id="ARBA00023136"/>
    </source>
</evidence>
<dbReference type="GO" id="GO:0033214">
    <property type="term" value="P:siderophore-iron import into cell"/>
    <property type="evidence" value="ECO:0007669"/>
    <property type="project" value="TreeGrafter"/>
</dbReference>
<evidence type="ECO:0000313" key="10">
    <source>
        <dbReference type="Proteomes" id="UP000752814"/>
    </source>
</evidence>
<dbReference type="Pfam" id="PF01032">
    <property type="entry name" value="FecCD"/>
    <property type="match status" value="1"/>
</dbReference>
<dbReference type="InterPro" id="IPR037294">
    <property type="entry name" value="ABC_BtuC-like"/>
</dbReference>
<dbReference type="PANTHER" id="PTHR30472">
    <property type="entry name" value="FERRIC ENTEROBACTIN TRANSPORT SYSTEM PERMEASE PROTEIN"/>
    <property type="match status" value="1"/>
</dbReference>
<dbReference type="CDD" id="cd06550">
    <property type="entry name" value="TM_ABC_iron-siderophores_like"/>
    <property type="match status" value="1"/>
</dbReference>
<protein>
    <submittedName>
        <fullName evidence="9">Iron ABC transporter permease</fullName>
    </submittedName>
</protein>
<evidence type="ECO:0000256" key="6">
    <source>
        <dbReference type="ARBA" id="ARBA00022989"/>
    </source>
</evidence>
<gene>
    <name evidence="9" type="ORF">A3207_05180</name>
</gene>
<dbReference type="EMBL" id="LVVT01000024">
    <property type="protein sequence ID" value="TQS81261.1"/>
    <property type="molecule type" value="Genomic_DNA"/>
</dbReference>
<keyword evidence="7 8" id="KW-0472">Membrane</keyword>